<evidence type="ECO:0000313" key="6">
    <source>
        <dbReference type="Proteomes" id="UP000077734"/>
    </source>
</evidence>
<dbReference type="SUPFAM" id="SSF116734">
    <property type="entry name" value="DNA methylase specificity domain"/>
    <property type="match status" value="2"/>
</dbReference>
<feature type="domain" description="Type I restriction modification DNA specificity" evidence="4">
    <location>
        <begin position="27"/>
        <end position="191"/>
    </location>
</feature>
<comment type="similarity">
    <text evidence="1">Belongs to the type-I restriction system S methylase family.</text>
</comment>
<dbReference type="GO" id="GO:0009307">
    <property type="term" value="P:DNA restriction-modification system"/>
    <property type="evidence" value="ECO:0007669"/>
    <property type="project" value="UniProtKB-KW"/>
</dbReference>
<evidence type="ECO:0000259" key="4">
    <source>
        <dbReference type="Pfam" id="PF01420"/>
    </source>
</evidence>
<protein>
    <recommendedName>
        <fullName evidence="4">Type I restriction modification DNA specificity domain-containing protein</fullName>
    </recommendedName>
</protein>
<reference evidence="5 6" key="1">
    <citation type="submission" date="2016-03" db="EMBL/GenBank/DDBJ databases">
        <authorList>
            <person name="Heylen K."/>
            <person name="De Vos P."/>
            <person name="Vekeman B."/>
        </authorList>
    </citation>
    <scope>NUCLEOTIDE SEQUENCE [LARGE SCALE GENOMIC DNA]</scope>
    <source>
        <strain evidence="5 6">R-49807</strain>
    </source>
</reference>
<keyword evidence="6" id="KW-1185">Reference proteome</keyword>
<comment type="caution">
    <text evidence="5">The sequence shown here is derived from an EMBL/GenBank/DDBJ whole genome shotgun (WGS) entry which is preliminary data.</text>
</comment>
<dbReference type="PANTHER" id="PTHR43140">
    <property type="entry name" value="TYPE-1 RESTRICTION ENZYME ECOKI SPECIFICITY PROTEIN"/>
    <property type="match status" value="1"/>
</dbReference>
<dbReference type="Pfam" id="PF01420">
    <property type="entry name" value="Methylase_S"/>
    <property type="match status" value="1"/>
</dbReference>
<keyword evidence="3" id="KW-0238">DNA-binding</keyword>
<dbReference type="InterPro" id="IPR051212">
    <property type="entry name" value="Type-I_RE_S_subunit"/>
</dbReference>
<dbReference type="Gene3D" id="3.90.220.20">
    <property type="entry name" value="DNA methylase specificity domains"/>
    <property type="match status" value="2"/>
</dbReference>
<accession>A0AA91I620</accession>
<name>A0AA91I620_9GAMM</name>
<keyword evidence="2" id="KW-0680">Restriction system</keyword>
<dbReference type="CDD" id="cd17260">
    <property type="entry name" value="RMtype1_S_EcoEI-TRD1-CR1_like"/>
    <property type="match status" value="1"/>
</dbReference>
<dbReference type="PANTHER" id="PTHR43140:SF1">
    <property type="entry name" value="TYPE I RESTRICTION ENZYME ECOKI SPECIFICITY SUBUNIT"/>
    <property type="match status" value="1"/>
</dbReference>
<sequence length="441" mass="50105">MIEQLAAMPTYEAYKDSGVEWLGEIPAQWEIKRLKNLATINPSFTYINNDEVACFLPMEMVETNGEVIFDIQKPIKLLKSGFTSFQKNDVIVAKITPCFENGKGACLDKMPTVYGFGSTEFHVLRVKQYVSPKYIYYLTKTHLFMNLGECLMTGSAGQKRVPSYFLAEFYLASPSFVEQTAIAAFLDRKTVQIEQAMAIKEQQIALLKERKQILIQNAVTRSLDPNVPMRDSGVEWIGEIPAHWNLKRLKYILNERNERSKTGEEPLFMVSQTHGLVVRSEFHEKAEVAQSNVDNKIVYKNDLVFNKLKAHLGVFFKSNIDFKGLVSPDYAVYQSKGLIDDLKYLEHLFRHPAYIGQFIIRATGIVEGLIRLYTGDLFQISIPVPPKHEQKAILDHIESQSAKIDQAIAIQQQQIDKLKEYKATLINSAVTGKIRVPEVAA</sequence>
<dbReference type="RefSeq" id="WP_064025889.1">
    <property type="nucleotide sequence ID" value="NZ_LUUL01000061.1"/>
</dbReference>
<evidence type="ECO:0000313" key="5">
    <source>
        <dbReference type="EMBL" id="OAI27887.1"/>
    </source>
</evidence>
<dbReference type="Proteomes" id="UP000077734">
    <property type="component" value="Unassembled WGS sequence"/>
</dbReference>
<dbReference type="EMBL" id="LUUL01000061">
    <property type="protein sequence ID" value="OAI27887.1"/>
    <property type="molecule type" value="Genomic_DNA"/>
</dbReference>
<dbReference type="InterPro" id="IPR000055">
    <property type="entry name" value="Restrct_endonuc_typeI_TRD"/>
</dbReference>
<proteinExistence type="inferred from homology"/>
<dbReference type="AlphaFoldDB" id="A0AA91I620"/>
<gene>
    <name evidence="5" type="ORF">A1356_07850</name>
</gene>
<evidence type="ECO:0000256" key="2">
    <source>
        <dbReference type="ARBA" id="ARBA00022747"/>
    </source>
</evidence>
<dbReference type="InterPro" id="IPR044946">
    <property type="entry name" value="Restrct_endonuc_typeI_TRD_sf"/>
</dbReference>
<organism evidence="5 6">
    <name type="scientific">Methylomonas koyamae</name>
    <dbReference type="NCBI Taxonomy" id="702114"/>
    <lineage>
        <taxon>Bacteria</taxon>
        <taxon>Pseudomonadati</taxon>
        <taxon>Pseudomonadota</taxon>
        <taxon>Gammaproteobacteria</taxon>
        <taxon>Methylococcales</taxon>
        <taxon>Methylococcaceae</taxon>
        <taxon>Methylomonas</taxon>
    </lineage>
</organism>
<evidence type="ECO:0000256" key="1">
    <source>
        <dbReference type="ARBA" id="ARBA00010923"/>
    </source>
</evidence>
<evidence type="ECO:0000256" key="3">
    <source>
        <dbReference type="ARBA" id="ARBA00023125"/>
    </source>
</evidence>
<dbReference type="REBASE" id="164923">
    <property type="entry name" value="S.Mko49807ORF7870P"/>
</dbReference>
<dbReference type="Gene3D" id="1.10.287.1120">
    <property type="entry name" value="Bipartite methylase S protein"/>
    <property type="match status" value="1"/>
</dbReference>
<dbReference type="GO" id="GO:0003677">
    <property type="term" value="F:DNA binding"/>
    <property type="evidence" value="ECO:0007669"/>
    <property type="project" value="UniProtKB-KW"/>
</dbReference>